<dbReference type="InterPro" id="IPR003731">
    <property type="entry name" value="Di-Nase_FeMo-co_biosynth"/>
</dbReference>
<dbReference type="OrthoDB" id="280278at2"/>
<dbReference type="Gene3D" id="3.30.420.130">
    <property type="entry name" value="Dinitrogenase iron-molybdenum cofactor biosynthesis domain"/>
    <property type="match status" value="1"/>
</dbReference>
<dbReference type="SUPFAM" id="SSF53146">
    <property type="entry name" value="Nitrogenase accessory factor-like"/>
    <property type="match status" value="1"/>
</dbReference>
<reference evidence="2 3" key="1">
    <citation type="submission" date="2016-09" db="EMBL/GenBank/DDBJ databases">
        <authorList>
            <person name="Capua I."/>
            <person name="De Benedictis P."/>
            <person name="Joannis T."/>
            <person name="Lombin L.H."/>
            <person name="Cattoli G."/>
        </authorList>
    </citation>
    <scope>NUCLEOTIDE SEQUENCE [LARGE SCALE GENOMIC DNA]</scope>
    <source>
        <strain evidence="2 3">A7P-90m</strain>
    </source>
</reference>
<dbReference type="PANTHER" id="PTHR42983">
    <property type="entry name" value="DINITROGENASE IRON-MOLYBDENUM COFACTOR PROTEIN-RELATED"/>
    <property type="match status" value="1"/>
</dbReference>
<dbReference type="Pfam" id="PF02579">
    <property type="entry name" value="Nitro_FeMo-Co"/>
    <property type="match status" value="1"/>
</dbReference>
<keyword evidence="3" id="KW-1185">Reference proteome</keyword>
<sequence length="123" mass="12823">MKKVALPSRENMVDGHFGHCEYFTVYTINSDNSIAGKEIVASPNGCGCKSNIASVLSEKGVKTMLAGNIGGGAVNTLSSHGITVHTGYSGEVETVLNRFLGGEAGDSTANCDHTHEDGHSCNH</sequence>
<name>A0A1G6T1M5_9BACT</name>
<evidence type="ECO:0000259" key="1">
    <source>
        <dbReference type="Pfam" id="PF02579"/>
    </source>
</evidence>
<dbReference type="Proteomes" id="UP000199452">
    <property type="component" value="Unassembled WGS sequence"/>
</dbReference>
<dbReference type="AlphaFoldDB" id="A0A1G6T1M5"/>
<dbReference type="CDD" id="cd00851">
    <property type="entry name" value="MTH1175"/>
    <property type="match status" value="1"/>
</dbReference>
<proteinExistence type="predicted"/>
<dbReference type="PANTHER" id="PTHR42983:SF1">
    <property type="entry name" value="IRON-MOLYBDENUM PROTEIN"/>
    <property type="match status" value="1"/>
</dbReference>
<evidence type="ECO:0000313" key="3">
    <source>
        <dbReference type="Proteomes" id="UP000199452"/>
    </source>
</evidence>
<dbReference type="InterPro" id="IPR033913">
    <property type="entry name" value="MTH1175_dom"/>
</dbReference>
<dbReference type="RefSeq" id="WP_092440958.1">
    <property type="nucleotide sequence ID" value="NZ_FMYP01000109.1"/>
</dbReference>
<organism evidence="2 3">
    <name type="scientific">Williamwhitmania taraxaci</name>
    <dbReference type="NCBI Taxonomy" id="1640674"/>
    <lineage>
        <taxon>Bacteria</taxon>
        <taxon>Pseudomonadati</taxon>
        <taxon>Bacteroidota</taxon>
        <taxon>Bacteroidia</taxon>
        <taxon>Bacteroidales</taxon>
        <taxon>Williamwhitmaniaceae</taxon>
        <taxon>Williamwhitmania</taxon>
    </lineage>
</organism>
<accession>A0A1G6T1M5</accession>
<gene>
    <name evidence="2" type="ORF">SAMN05216323_11097</name>
</gene>
<dbReference type="EMBL" id="FMYP01000109">
    <property type="protein sequence ID" value="SDD22919.1"/>
    <property type="molecule type" value="Genomic_DNA"/>
</dbReference>
<evidence type="ECO:0000313" key="2">
    <source>
        <dbReference type="EMBL" id="SDD22919.1"/>
    </source>
</evidence>
<dbReference type="InterPro" id="IPR036105">
    <property type="entry name" value="DiNase_FeMo-co_biosyn_sf"/>
</dbReference>
<dbReference type="STRING" id="1640674.SAMN05216323_11097"/>
<protein>
    <submittedName>
        <fullName evidence="2">Predicted Fe-Mo cluster-binding protein, NifX family</fullName>
    </submittedName>
</protein>
<feature type="domain" description="Dinitrogenase iron-molybdenum cofactor biosynthesis" evidence="1">
    <location>
        <begin position="10"/>
        <end position="100"/>
    </location>
</feature>